<evidence type="ECO:0000256" key="1">
    <source>
        <dbReference type="SAM" id="SignalP"/>
    </source>
</evidence>
<accession>A0ABV9GDI0</accession>
<evidence type="ECO:0000313" key="2">
    <source>
        <dbReference type="EMBL" id="MFC4612341.1"/>
    </source>
</evidence>
<feature type="signal peptide" evidence="1">
    <location>
        <begin position="1"/>
        <end position="26"/>
    </location>
</feature>
<dbReference type="Proteomes" id="UP001595993">
    <property type="component" value="Unassembled WGS sequence"/>
</dbReference>
<keyword evidence="1" id="KW-0732">Signal</keyword>
<comment type="caution">
    <text evidence="2">The sequence shown here is derived from an EMBL/GenBank/DDBJ whole genome shotgun (WGS) entry which is preliminary data.</text>
</comment>
<evidence type="ECO:0008006" key="4">
    <source>
        <dbReference type="Google" id="ProtNLM"/>
    </source>
</evidence>
<name>A0ABV9GDI0_9ACTN</name>
<dbReference type="RefSeq" id="WP_381202389.1">
    <property type="nucleotide sequence ID" value="NZ_JBHSFE010000034.1"/>
</dbReference>
<dbReference type="EMBL" id="JBHSFE010000034">
    <property type="protein sequence ID" value="MFC4612341.1"/>
    <property type="molecule type" value="Genomic_DNA"/>
</dbReference>
<evidence type="ECO:0000313" key="3">
    <source>
        <dbReference type="Proteomes" id="UP001595993"/>
    </source>
</evidence>
<feature type="chain" id="PRO_5046831530" description="Secreted protein" evidence="1">
    <location>
        <begin position="27"/>
        <end position="113"/>
    </location>
</feature>
<sequence>MRTTRRIASVLAAVTLLLWTSRTAVSQPRLRVYEADCRIAVEGSRATAFCHNPYPDTDRVRLHIECERWWDIDVDSAPAEIGPAGYAELTDRCWKEIRAVWVSHQPVRNSPGR</sequence>
<protein>
    <recommendedName>
        <fullName evidence="4">Secreted protein</fullName>
    </recommendedName>
</protein>
<gene>
    <name evidence="2" type="ORF">ACFO9E_32010</name>
</gene>
<reference evidence="3" key="1">
    <citation type="journal article" date="2019" name="Int. J. Syst. Evol. Microbiol.">
        <title>The Global Catalogue of Microorganisms (GCM) 10K type strain sequencing project: providing services to taxonomists for standard genome sequencing and annotation.</title>
        <authorList>
            <consortium name="The Broad Institute Genomics Platform"/>
            <consortium name="The Broad Institute Genome Sequencing Center for Infectious Disease"/>
            <person name="Wu L."/>
            <person name="Ma J."/>
        </authorList>
    </citation>
    <scope>NUCLEOTIDE SEQUENCE [LARGE SCALE GENOMIC DNA]</scope>
    <source>
        <strain evidence="3">CGMCC 4.7139</strain>
    </source>
</reference>
<proteinExistence type="predicted"/>
<organism evidence="2 3">
    <name type="scientific">Streptomyces maoxianensis</name>
    <dbReference type="NCBI Taxonomy" id="1459942"/>
    <lineage>
        <taxon>Bacteria</taxon>
        <taxon>Bacillati</taxon>
        <taxon>Actinomycetota</taxon>
        <taxon>Actinomycetes</taxon>
        <taxon>Kitasatosporales</taxon>
        <taxon>Streptomycetaceae</taxon>
        <taxon>Streptomyces</taxon>
    </lineage>
</organism>
<keyword evidence="3" id="KW-1185">Reference proteome</keyword>